<protein>
    <submittedName>
        <fullName evidence="4">Homocysteine S-methyltransferase family protein</fullName>
    </submittedName>
</protein>
<evidence type="ECO:0000256" key="2">
    <source>
        <dbReference type="ARBA" id="ARBA00022679"/>
    </source>
</evidence>
<dbReference type="InterPro" id="IPR036589">
    <property type="entry name" value="HCY_dom_sf"/>
</dbReference>
<evidence type="ECO:0000313" key="5">
    <source>
        <dbReference type="Proteomes" id="UP000596252"/>
    </source>
</evidence>
<dbReference type="EMBL" id="CP069213">
    <property type="protein sequence ID" value="QRH02221.1"/>
    <property type="molecule type" value="Genomic_DNA"/>
</dbReference>
<dbReference type="Proteomes" id="UP000596252">
    <property type="component" value="Chromosome"/>
</dbReference>
<accession>A0ABX7G4I6</accession>
<evidence type="ECO:0000256" key="1">
    <source>
        <dbReference type="ARBA" id="ARBA00022603"/>
    </source>
</evidence>
<dbReference type="SUPFAM" id="SSF82282">
    <property type="entry name" value="Homocysteine S-methyltransferase"/>
    <property type="match status" value="1"/>
</dbReference>
<dbReference type="Gene3D" id="3.20.20.330">
    <property type="entry name" value="Homocysteine-binding-like domain"/>
    <property type="match status" value="1"/>
</dbReference>
<dbReference type="Pfam" id="PF02574">
    <property type="entry name" value="S-methyl_trans"/>
    <property type="match status" value="1"/>
</dbReference>
<organism evidence="4 5">
    <name type="scientific">Shewanella litorisediminis</name>
    <dbReference type="NCBI Taxonomy" id="1173586"/>
    <lineage>
        <taxon>Bacteria</taxon>
        <taxon>Pseudomonadati</taxon>
        <taxon>Pseudomonadota</taxon>
        <taxon>Gammaproteobacteria</taxon>
        <taxon>Alteromonadales</taxon>
        <taxon>Shewanellaceae</taxon>
        <taxon>Shewanella</taxon>
    </lineage>
</organism>
<keyword evidence="5" id="KW-1185">Reference proteome</keyword>
<keyword evidence="1" id="KW-0489">Methyltransferase</keyword>
<name>A0ABX7G4I6_9GAMM</name>
<evidence type="ECO:0000259" key="3">
    <source>
        <dbReference type="Pfam" id="PF02574"/>
    </source>
</evidence>
<dbReference type="InterPro" id="IPR003726">
    <property type="entry name" value="HCY_dom"/>
</dbReference>
<keyword evidence="2" id="KW-0808">Transferase</keyword>
<feature type="domain" description="Hcy-binding" evidence="3">
    <location>
        <begin position="7"/>
        <end position="92"/>
    </location>
</feature>
<gene>
    <name evidence="4" type="ORF">JQC75_01995</name>
</gene>
<sequence length="98" mass="10570">MQGGPFFMINCAHPSHLVAVPDKAAWLTRVKGLRANASALSHAELNEATTLDDGEPRRLGQEYASLMTTKLKGLNVLGGCCGTDHRHLEQIALASMRT</sequence>
<reference evidence="4 5" key="1">
    <citation type="journal article" date="2012" name="Antonie Van Leeuwenhoek">
        <title>Shewanella litorisediminis sp. nov., a gammaproteobacterium isolated from a tidal flat sediment.</title>
        <authorList>
            <person name="Lee M.H."/>
            <person name="Yoon J.H."/>
        </authorList>
    </citation>
    <scope>NUCLEOTIDE SEQUENCE [LARGE SCALE GENOMIC DNA]</scope>
    <source>
        <strain evidence="4 5">SMK1-12</strain>
    </source>
</reference>
<evidence type="ECO:0000313" key="4">
    <source>
        <dbReference type="EMBL" id="QRH02221.1"/>
    </source>
</evidence>
<proteinExistence type="predicted"/>